<sequence>MVVAVTIIYLQDTLGAEDVYRKSHVNLCCQSVYSLSTSIPNTWARSGADTAHSSRSDVYVRADVQTDIFSKTFFLLSSSRVM</sequence>
<evidence type="ECO:0000313" key="2">
    <source>
        <dbReference type="Proteomes" id="UP000324222"/>
    </source>
</evidence>
<dbReference type="EMBL" id="VSRR010000264">
    <property type="protein sequence ID" value="MPC13195.1"/>
    <property type="molecule type" value="Genomic_DNA"/>
</dbReference>
<organism evidence="1 2">
    <name type="scientific">Portunus trituberculatus</name>
    <name type="common">Swimming crab</name>
    <name type="synonym">Neptunus trituberculatus</name>
    <dbReference type="NCBI Taxonomy" id="210409"/>
    <lineage>
        <taxon>Eukaryota</taxon>
        <taxon>Metazoa</taxon>
        <taxon>Ecdysozoa</taxon>
        <taxon>Arthropoda</taxon>
        <taxon>Crustacea</taxon>
        <taxon>Multicrustacea</taxon>
        <taxon>Malacostraca</taxon>
        <taxon>Eumalacostraca</taxon>
        <taxon>Eucarida</taxon>
        <taxon>Decapoda</taxon>
        <taxon>Pleocyemata</taxon>
        <taxon>Brachyura</taxon>
        <taxon>Eubrachyura</taxon>
        <taxon>Portunoidea</taxon>
        <taxon>Portunidae</taxon>
        <taxon>Portuninae</taxon>
        <taxon>Portunus</taxon>
    </lineage>
</organism>
<proteinExistence type="predicted"/>
<dbReference type="Proteomes" id="UP000324222">
    <property type="component" value="Unassembled WGS sequence"/>
</dbReference>
<name>A0A5B7CVP8_PORTR</name>
<keyword evidence="2" id="KW-1185">Reference proteome</keyword>
<dbReference type="AlphaFoldDB" id="A0A5B7CVP8"/>
<comment type="caution">
    <text evidence="1">The sequence shown here is derived from an EMBL/GenBank/DDBJ whole genome shotgun (WGS) entry which is preliminary data.</text>
</comment>
<protein>
    <submittedName>
        <fullName evidence="1">Uncharacterized protein</fullName>
    </submittedName>
</protein>
<gene>
    <name evidence="1" type="ORF">E2C01_005916</name>
</gene>
<accession>A0A5B7CVP8</accession>
<evidence type="ECO:0000313" key="1">
    <source>
        <dbReference type="EMBL" id="MPC13195.1"/>
    </source>
</evidence>
<reference evidence="1 2" key="1">
    <citation type="submission" date="2019-05" db="EMBL/GenBank/DDBJ databases">
        <title>Another draft genome of Portunus trituberculatus and its Hox gene families provides insights of decapod evolution.</title>
        <authorList>
            <person name="Jeong J.-H."/>
            <person name="Song I."/>
            <person name="Kim S."/>
            <person name="Choi T."/>
            <person name="Kim D."/>
            <person name="Ryu S."/>
            <person name="Kim W."/>
        </authorList>
    </citation>
    <scope>NUCLEOTIDE SEQUENCE [LARGE SCALE GENOMIC DNA]</scope>
    <source>
        <tissue evidence="1">Muscle</tissue>
    </source>
</reference>